<evidence type="ECO:0000313" key="12">
    <source>
        <dbReference type="EnsemblMetazoa" id="XP_014253337.1"/>
    </source>
</evidence>
<feature type="transmembrane region" description="Helical" evidence="10">
    <location>
        <begin position="1711"/>
        <end position="1735"/>
    </location>
</feature>
<dbReference type="GO" id="GO:0005524">
    <property type="term" value="F:ATP binding"/>
    <property type="evidence" value="ECO:0007669"/>
    <property type="project" value="UniProtKB-KW"/>
</dbReference>
<dbReference type="OrthoDB" id="6512918at2759"/>
<feature type="transmembrane region" description="Helical" evidence="10">
    <location>
        <begin position="1788"/>
        <end position="1815"/>
    </location>
</feature>
<dbReference type="InterPro" id="IPR003593">
    <property type="entry name" value="AAA+_ATPase"/>
</dbReference>
<feature type="transmembrane region" description="Helical" evidence="10">
    <location>
        <begin position="827"/>
        <end position="848"/>
    </location>
</feature>
<dbReference type="SMART" id="SM00382">
    <property type="entry name" value="AAA"/>
    <property type="match status" value="2"/>
</dbReference>
<accession>A0A8I6RX73</accession>
<dbReference type="GeneID" id="106668775"/>
<comment type="similarity">
    <text evidence="2">Belongs to the ABC transporter superfamily. ABCA family.</text>
</comment>
<proteinExistence type="inferred from homology"/>
<dbReference type="OMA" id="RGPTWAL"/>
<dbReference type="Pfam" id="PF12698">
    <property type="entry name" value="ABC2_membrane_3"/>
    <property type="match status" value="2"/>
</dbReference>
<evidence type="ECO:0000256" key="6">
    <source>
        <dbReference type="ARBA" id="ARBA00022741"/>
    </source>
</evidence>
<dbReference type="InterPro" id="IPR003439">
    <property type="entry name" value="ABC_transporter-like_ATP-bd"/>
</dbReference>
<name>A0A8I6RX73_CIMLE</name>
<dbReference type="GO" id="GO:0016020">
    <property type="term" value="C:membrane"/>
    <property type="evidence" value="ECO:0007669"/>
    <property type="project" value="UniProtKB-SubCell"/>
</dbReference>
<keyword evidence="13" id="KW-1185">Reference proteome</keyword>
<keyword evidence="5" id="KW-0677">Repeat</keyword>
<dbReference type="PROSITE" id="PS00211">
    <property type="entry name" value="ABC_TRANSPORTER_1"/>
    <property type="match status" value="1"/>
</dbReference>
<feature type="transmembrane region" description="Helical" evidence="10">
    <location>
        <begin position="751"/>
        <end position="771"/>
    </location>
</feature>
<dbReference type="EnsemblMetazoa" id="XM_014397851.2">
    <property type="protein sequence ID" value="XP_014253337.1"/>
    <property type="gene ID" value="LOC106668775"/>
</dbReference>
<dbReference type="PROSITE" id="PS50893">
    <property type="entry name" value="ABC_TRANSPORTER_2"/>
    <property type="match status" value="2"/>
</dbReference>
<evidence type="ECO:0000313" key="13">
    <source>
        <dbReference type="Proteomes" id="UP000494040"/>
    </source>
</evidence>
<feature type="transmembrane region" description="Helical" evidence="10">
    <location>
        <begin position="1642"/>
        <end position="1668"/>
    </location>
</feature>
<dbReference type="KEGG" id="clec:106668775"/>
<comment type="subcellular location">
    <subcellularLocation>
        <location evidence="1">Membrane</location>
        <topology evidence="1">Multi-pass membrane protein</topology>
    </subcellularLocation>
</comment>
<evidence type="ECO:0000256" key="7">
    <source>
        <dbReference type="ARBA" id="ARBA00022840"/>
    </source>
</evidence>
<feature type="domain" description="ABC transporter" evidence="11">
    <location>
        <begin position="904"/>
        <end position="1135"/>
    </location>
</feature>
<keyword evidence="3" id="KW-0813">Transport</keyword>
<dbReference type="RefSeq" id="XP_014253337.1">
    <property type="nucleotide sequence ID" value="XM_014397851.2"/>
</dbReference>
<evidence type="ECO:0000256" key="4">
    <source>
        <dbReference type="ARBA" id="ARBA00022692"/>
    </source>
</evidence>
<dbReference type="Gene3D" id="3.40.50.300">
    <property type="entry name" value="P-loop containing nucleotide triphosphate hydrolases"/>
    <property type="match status" value="2"/>
</dbReference>
<feature type="transmembrane region" description="Helical" evidence="10">
    <location>
        <begin position="1334"/>
        <end position="1354"/>
    </location>
</feature>
<dbReference type="InterPro" id="IPR026082">
    <property type="entry name" value="ABCA"/>
</dbReference>
<evidence type="ECO:0000256" key="1">
    <source>
        <dbReference type="ARBA" id="ARBA00004141"/>
    </source>
</evidence>
<feature type="transmembrane region" description="Helical" evidence="10">
    <location>
        <begin position="23"/>
        <end position="42"/>
    </location>
</feature>
<dbReference type="FunFam" id="3.40.50.300:FF:000335">
    <property type="entry name" value="ATP binding cassette subfamily A member 5"/>
    <property type="match status" value="1"/>
</dbReference>
<dbReference type="PANTHER" id="PTHR19229">
    <property type="entry name" value="ATP-BINDING CASSETTE TRANSPORTER SUBFAMILY A ABCA"/>
    <property type="match status" value="1"/>
</dbReference>
<dbReference type="GO" id="GO:0016887">
    <property type="term" value="F:ATP hydrolysis activity"/>
    <property type="evidence" value="ECO:0007669"/>
    <property type="project" value="InterPro"/>
</dbReference>
<dbReference type="InterPro" id="IPR013525">
    <property type="entry name" value="ABC2_TM"/>
</dbReference>
<evidence type="ECO:0000256" key="5">
    <source>
        <dbReference type="ARBA" id="ARBA00022737"/>
    </source>
</evidence>
<dbReference type="Pfam" id="PF23321">
    <property type="entry name" value="R1_ABCA1"/>
    <property type="match status" value="1"/>
</dbReference>
<protein>
    <recommendedName>
        <fullName evidence="11">ABC transporter domain-containing protein</fullName>
    </recommendedName>
</protein>
<dbReference type="InterPro" id="IPR056264">
    <property type="entry name" value="R2_ABCA1-4-like"/>
</dbReference>
<dbReference type="InterPro" id="IPR017871">
    <property type="entry name" value="ABC_transporter-like_CS"/>
</dbReference>
<organism evidence="12 13">
    <name type="scientific">Cimex lectularius</name>
    <name type="common">Bed bug</name>
    <name type="synonym">Acanthia lectularia</name>
    <dbReference type="NCBI Taxonomy" id="79782"/>
    <lineage>
        <taxon>Eukaryota</taxon>
        <taxon>Metazoa</taxon>
        <taxon>Ecdysozoa</taxon>
        <taxon>Arthropoda</taxon>
        <taxon>Hexapoda</taxon>
        <taxon>Insecta</taxon>
        <taxon>Pterygota</taxon>
        <taxon>Neoptera</taxon>
        <taxon>Paraneoptera</taxon>
        <taxon>Hemiptera</taxon>
        <taxon>Heteroptera</taxon>
        <taxon>Panheteroptera</taxon>
        <taxon>Cimicomorpha</taxon>
        <taxon>Cimicidae</taxon>
        <taxon>Cimex</taxon>
    </lineage>
</organism>
<dbReference type="GO" id="GO:0140359">
    <property type="term" value="F:ABC-type transporter activity"/>
    <property type="evidence" value="ECO:0007669"/>
    <property type="project" value="InterPro"/>
</dbReference>
<keyword evidence="6" id="KW-0547">Nucleotide-binding</keyword>
<dbReference type="FunFam" id="3.40.50.300:FF:000298">
    <property type="entry name" value="ATP-binding cassette sub-family A member 12"/>
    <property type="match status" value="1"/>
</dbReference>
<keyword evidence="8 10" id="KW-1133">Transmembrane helix</keyword>
<evidence type="ECO:0000256" key="8">
    <source>
        <dbReference type="ARBA" id="ARBA00022989"/>
    </source>
</evidence>
<dbReference type="InterPro" id="IPR027417">
    <property type="entry name" value="P-loop_NTPase"/>
</dbReference>
<evidence type="ECO:0000256" key="3">
    <source>
        <dbReference type="ARBA" id="ARBA00022448"/>
    </source>
</evidence>
<feature type="transmembrane region" description="Helical" evidence="10">
    <location>
        <begin position="1680"/>
        <end position="1699"/>
    </location>
</feature>
<keyword evidence="4 10" id="KW-0812">Transmembrane</keyword>
<evidence type="ECO:0000259" key="11">
    <source>
        <dbReference type="PROSITE" id="PS50893"/>
    </source>
</evidence>
<evidence type="ECO:0000256" key="10">
    <source>
        <dbReference type="SAM" id="Phobius"/>
    </source>
</evidence>
<dbReference type="CDD" id="cd03263">
    <property type="entry name" value="ABC_subfamily_A"/>
    <property type="match status" value="2"/>
</dbReference>
<dbReference type="Pfam" id="PF00005">
    <property type="entry name" value="ABC_tran"/>
    <property type="match status" value="2"/>
</dbReference>
<evidence type="ECO:0000256" key="9">
    <source>
        <dbReference type="ARBA" id="ARBA00023136"/>
    </source>
</evidence>
<keyword evidence="7" id="KW-0067">ATP-binding</keyword>
<feature type="transmembrane region" description="Helical" evidence="10">
    <location>
        <begin position="686"/>
        <end position="712"/>
    </location>
</feature>
<feature type="transmembrane region" description="Helical" evidence="10">
    <location>
        <begin position="646"/>
        <end position="666"/>
    </location>
</feature>
<sequence length="2197" mass="249342">MGFGLQLKLIVWKNTVTRKRNKFRLVVELIWPLLLFLILMWVRTRGLQTRIEECHLTEKPMPSTGFFPFIQSFICTANNTCFPDEESAKTFFPTINEETITQLLNEIMKILDSAPNGTLTKHFERVSKNSERFLYAIKKIAKDDDSVESRMLVLRNLLKNPDNLYETLKTDRVTINKEIVDMMLDADLKTDSNLVHLIFNNDTPKHCSFSGDELSSNIDEVLCNLSRAQLYRIKSNIDEMWNSFYAKPKVEKYIKFNLTSFASVDNWMALDEVIDSFEKITHNTRLTDRLYEQNVVNSNQDNQIENPDLLGNSTLFKIYSLVFKYLCGVKGGLQKISTGIIQDNPKQIENMQKMFFDNAFINYQYDNYTTPECNDIFKAIERNPLGRIIWRLYKPFLCGQILYYPDTPVVRRVMQRVNMTFVKIGDAINTLITLGTLDPNVETNRILSSIQNYFGSDKGQTLFDNESDSNVLEDDLERIAKLLEWTIDSFESKYNLENIGRNLSSFDSFLKCIERNKIRPYKDLKKAEKDGEDLILFDRLWALVEFISPGQNELSPLTTYKIRMSPDKVDNTEYITDRIDTPGGRVRPTYDLKYITHGFIYLQDLLDHSIIYEKTKYEKIPGAILHQLPYPCHIDDEFIGAVSRTFPLFMVLAWIYTTSMIVKSIVHEKELRLKETMRVMGLGNGIHWVGWTIDSLVPMLFTIAILSIILVYGRILTFSNPMVVFIFLLAYSLATVAQAFLISVFFGKANLAAACAGIIHFILYMPYALLARWFPLLSTSSKILMSLSSNVALGLGAAYFAQYEESAVGMHWSNINKSPMIGDQYNMLYIIYMLLLDAVLYMILTWYIETVRPGEYGIPKPWNFPFTLSYWTGVYPTKINTNAENLNDINETREDGPSSLISGVKIINLSKVYPNGKKAIDNISVAFYEGQITSFLGHNGAGKTTTISILTGLLPPTSGTALINGNNILTDMYRVRKNLGVCPQHNILFHRLTIKEHLWFYGMLRGGKKGNLLHHEIEQMLLDLNLADKSDAYSTDLSGGMQRKLSIAVAFIGGSKTVILDEPTSGVDPYSRRSIWELLIKYKKGRTLILTTHYMDEADLLGDRIAIIAQGRLVCVGSGVFLKSQLGKGYNLTVELALNTPTLVPKTDLNSESDVSISSETNIKNITDFIQHVIPNATIVDQIGQEVIYNLPSKNPSQLSRLCSMIDSEMDRLHIVSYGISDSSLEEIFLSVATDQEKNDSTTTGCCCFKKSLSVESADIGKYSHSTVQSKTEPKEIRVQVNGTNVKYSAVTVVKTHEEQVEKRQSKLWKQFIALHTKRFLHNKRNLKALFSELILPALLVCAAMLVLSILPSFRHRPELELTPWKYTQPLVFFLSADHSGNDMDLFVNEIDGSFGLGTSCLPADYNVTHTKCSVASGPIPSLFNLSRPRVTKCSCKTGAQVCPYRIDDSLPSIVLTSHDILRFVNLSDLSDWIINTWPKYKNQRVGGYTLNANLVTQSIDLKKIPFHNVPFQFKLLFEYLKNYLPEKSISTDNNIKVWFNNKNWIASVANLNAINNVILRALMNSSKSGEHGIRTINHPLKFNEKQKYAELLRNGIGIILMAIAVIFALSFVTASFCLYLIEERKSNSKHLQLVSGVNRLIYWFEAFVWDMCAFSLSVILCILVFLIFNEQAFIAPDRFPGVLSLMLLFGWSCIPLMYPASFFFDIPSSAFVSLSCVNMFIGVITTVTTTVLSFFDDEELKRIGKIIGQVFMIFPHFCLGDGLMKLSSSYITSALLLDLDIVYEQSVFSWGFLGKNLVCMFFLGILFMLITLAIEYRIHRLWKKSYKHNIKAQITGEEDDVAAERRRINNSSTSDDVLVIKDLVKIYPRKVTPSVNQICVGIKKGECFGLLGLNGAGKTTTFKMLTGDIDPSFGTATILGYDITKEIDKARSVLGYCPQFDALDPLLTPYEHLILYGRIRNLNSYILQARVDSLIKRMGLGFYRHRLAGSLSGGNKRKLSTAIALIGNPPLVFLDEPTTGMDPKAKRFLWKCIQEIVREGGCILLTSHSMEECQALCTRLTIMVNGQFKCLGSSQHLKNKYGGGYLIILRCHEDDMEKAKTFMVTNLPKSKMVEAHYNQIRYEVKDIQVTTLFSVMERAKEKKIITDYTLSQTTLEEVFLRFANEQVEILDNNHRQSPGFLKICKACYGKGKEEIG</sequence>
<dbReference type="PANTHER" id="PTHR19229:SF36">
    <property type="entry name" value="ATP-BINDING CASSETTE SUB-FAMILY A MEMBER 2"/>
    <property type="match status" value="1"/>
</dbReference>
<feature type="transmembrane region" description="Helical" evidence="10">
    <location>
        <begin position="1596"/>
        <end position="1622"/>
    </location>
</feature>
<feature type="domain" description="ABC transporter" evidence="11">
    <location>
        <begin position="1859"/>
        <end position="2091"/>
    </location>
</feature>
<reference evidence="12" key="1">
    <citation type="submission" date="2022-01" db="UniProtKB">
        <authorList>
            <consortium name="EnsemblMetazoa"/>
        </authorList>
    </citation>
    <scope>IDENTIFICATION</scope>
</reference>
<evidence type="ECO:0000256" key="2">
    <source>
        <dbReference type="ARBA" id="ARBA00008869"/>
    </source>
</evidence>
<dbReference type="GO" id="GO:0005319">
    <property type="term" value="F:lipid transporter activity"/>
    <property type="evidence" value="ECO:0007669"/>
    <property type="project" value="TreeGrafter"/>
</dbReference>
<dbReference type="SUPFAM" id="SSF52540">
    <property type="entry name" value="P-loop containing nucleoside triphosphate hydrolases"/>
    <property type="match status" value="2"/>
</dbReference>
<dbReference type="Proteomes" id="UP000494040">
    <property type="component" value="Unassembled WGS sequence"/>
</dbReference>
<feature type="transmembrane region" description="Helical" evidence="10">
    <location>
        <begin position="724"/>
        <end position="746"/>
    </location>
</feature>
<keyword evidence="9 10" id="KW-0472">Membrane</keyword>